<dbReference type="PANTHER" id="PTHR33116">
    <property type="entry name" value="REVERSE TRANSCRIPTASE ZINC-BINDING DOMAIN-CONTAINING PROTEIN-RELATED-RELATED"/>
    <property type="match status" value="1"/>
</dbReference>
<dbReference type="InterPro" id="IPR026960">
    <property type="entry name" value="RVT-Znf"/>
</dbReference>
<dbReference type="AlphaFoldDB" id="A0A7N2LQP4"/>
<reference evidence="2" key="2">
    <citation type="submission" date="2021-01" db="UniProtKB">
        <authorList>
            <consortium name="EnsemblPlants"/>
        </authorList>
    </citation>
    <scope>IDENTIFICATION</scope>
</reference>
<keyword evidence="3" id="KW-1185">Reference proteome</keyword>
<dbReference type="FunCoup" id="A0A7N2LQP4">
    <property type="interactions" value="2"/>
</dbReference>
<dbReference type="Pfam" id="PF13966">
    <property type="entry name" value="zf-RVT"/>
    <property type="match status" value="1"/>
</dbReference>
<evidence type="ECO:0000259" key="1">
    <source>
        <dbReference type="PROSITE" id="PS50878"/>
    </source>
</evidence>
<dbReference type="Gramene" id="QL05p062582:mrna">
    <property type="protein sequence ID" value="QL05p062582:mrna:CDS:1"/>
    <property type="gene ID" value="QL05p062582"/>
</dbReference>
<evidence type="ECO:0000313" key="2">
    <source>
        <dbReference type="EnsemblPlants" id="QL05p062582:mrna:CDS:1"/>
    </source>
</evidence>
<dbReference type="Pfam" id="PF00078">
    <property type="entry name" value="RVT_1"/>
    <property type="match status" value="1"/>
</dbReference>
<proteinExistence type="predicted"/>
<evidence type="ECO:0000313" key="3">
    <source>
        <dbReference type="Proteomes" id="UP000594261"/>
    </source>
</evidence>
<dbReference type="PANTHER" id="PTHR33116:SF78">
    <property type="entry name" value="OS12G0587133 PROTEIN"/>
    <property type="match status" value="1"/>
</dbReference>
<dbReference type="EMBL" id="LRBV02000005">
    <property type="status" value="NOT_ANNOTATED_CDS"/>
    <property type="molecule type" value="Genomic_DNA"/>
</dbReference>
<dbReference type="SUPFAM" id="SSF56672">
    <property type="entry name" value="DNA/RNA polymerases"/>
    <property type="match status" value="1"/>
</dbReference>
<dbReference type="PROSITE" id="PS50878">
    <property type="entry name" value="RT_POL"/>
    <property type="match status" value="1"/>
</dbReference>
<dbReference type="CDD" id="cd01650">
    <property type="entry name" value="RT_nLTR_like"/>
    <property type="match status" value="1"/>
</dbReference>
<protein>
    <recommendedName>
        <fullName evidence="1">Reverse transcriptase domain-containing protein</fullName>
    </recommendedName>
</protein>
<name>A0A7N2LQP4_QUELO</name>
<feature type="domain" description="Reverse transcriptase" evidence="1">
    <location>
        <begin position="288"/>
        <end position="568"/>
    </location>
</feature>
<dbReference type="OMA" id="EINCALI"/>
<dbReference type="InterPro" id="IPR043502">
    <property type="entry name" value="DNA/RNA_pol_sf"/>
</dbReference>
<reference evidence="2 3" key="1">
    <citation type="journal article" date="2016" name="G3 (Bethesda)">
        <title>First Draft Assembly and Annotation of the Genome of a California Endemic Oak Quercus lobata Nee (Fagaceae).</title>
        <authorList>
            <person name="Sork V.L."/>
            <person name="Fitz-Gibbon S.T."/>
            <person name="Puiu D."/>
            <person name="Crepeau M."/>
            <person name="Gugger P.F."/>
            <person name="Sherman R."/>
            <person name="Stevens K."/>
            <person name="Langley C.H."/>
            <person name="Pellegrini M."/>
            <person name="Salzberg S.L."/>
        </authorList>
    </citation>
    <scope>NUCLEOTIDE SEQUENCE [LARGE SCALE GENOMIC DNA]</scope>
    <source>
        <strain evidence="2 3">cv. SW786</strain>
    </source>
</reference>
<dbReference type="EnsemblPlants" id="QL05p062582:mrna">
    <property type="protein sequence ID" value="QL05p062582:mrna:CDS:1"/>
    <property type="gene ID" value="QL05p062582"/>
</dbReference>
<dbReference type="InterPro" id="IPR000477">
    <property type="entry name" value="RT_dom"/>
</dbReference>
<dbReference type="Proteomes" id="UP000594261">
    <property type="component" value="Chromosome 5"/>
</dbReference>
<sequence>MSRIDRALVSLDWEEHFENVSQRVLPRVISDHCPLLLEAGVVRRGRSAFKFENMWLKAEGFVDRVQHWWNGYSFVGLPGFILAKKLRALKADLKKWNREEFGDLALRKKILLTELLGLDAREEMLGLSGEDQLRRIHLKGEIEQLASLEEISWRQKSRALYVKEGDNNTRFFHRLANSHRNANHIKKIEMDGVLYEDEAEVRSQVVLFYQGLYKETDLGRPSMDGLDFACIEEEERLSLEKEFTKEEVLQVLREMEGDKAPGPDGFTMAFFHHCWGVVEKEVMEFFDFFHRHSMFERSLNASFLTLIPKKSNAINIKDFRPISLVGSVYKLLSKVLANRLRAVLDKLISETQNSFVGGRQILDSVLIANECLDSRLKSRLPGVVCKLDIEKAYDHVNWEALFYLLDRMGFGLKWIGWIKACVTSVRFSVLVNGSPEGFFGSSRGLRQGDPLSPLLFLLIMEVLSRILKKTEEYNLIRGFLVGSVNSVGVRISHLLFADDTILFCDASRDQLLSIRLAMSCFQAFTGLKVNVGKSEIVPVGEVNNIAELASILQCRVGSLPMKYLGMPLGTSFKTASIWNPILEKMEKNLSGWKRLYLSKGGRLTLLKSTLSSLPTYFLSLFTIPKAVAARMDRIQRNFLWGSSEGSFKYPLVAWDRVCLPIKLGGLGIRSVASFNQALLGKWLWRFGHEVTHLWRRVISTKYGEGHGGWCTKVCRRTHGCGLWRSIHEGWESFSKHLSFIVGEGTRIRFWHDRWIGDYTLKNLYPELYVCSVAKDACISEVLWTPEGGTSRVWDLRFFRAFEDWELAASYSLLHRIHPRTPRGDRRDTLRWQLKRDGKFDTRSYYQAIQGNHNFFFPWKGVWKPKIPKRVAFFLWTAAHNRILTLDNLMLRDRILVNRCCMCCGDGESVDHLLLHCPVTHSLWSFMLQAFGVHWVMPRTTVGLLSCWYQWLGKHNSNIWNLIPGCLMWIVWLERNRRSFENMEKTLDELKILCKRSLFEWARCWSFTDSSSLSEFMFSLSLSF</sequence>
<dbReference type="InParanoid" id="A0A7N2LQP4"/>
<accession>A0A7N2LQP4</accession>
<dbReference type="InterPro" id="IPR036691">
    <property type="entry name" value="Endo/exonu/phosph_ase_sf"/>
</dbReference>
<organism evidence="2 3">
    <name type="scientific">Quercus lobata</name>
    <name type="common">Valley oak</name>
    <dbReference type="NCBI Taxonomy" id="97700"/>
    <lineage>
        <taxon>Eukaryota</taxon>
        <taxon>Viridiplantae</taxon>
        <taxon>Streptophyta</taxon>
        <taxon>Embryophyta</taxon>
        <taxon>Tracheophyta</taxon>
        <taxon>Spermatophyta</taxon>
        <taxon>Magnoliopsida</taxon>
        <taxon>eudicotyledons</taxon>
        <taxon>Gunneridae</taxon>
        <taxon>Pentapetalae</taxon>
        <taxon>rosids</taxon>
        <taxon>fabids</taxon>
        <taxon>Fagales</taxon>
        <taxon>Fagaceae</taxon>
        <taxon>Quercus</taxon>
    </lineage>
</organism>
<dbReference type="SUPFAM" id="SSF56219">
    <property type="entry name" value="DNase I-like"/>
    <property type="match status" value="1"/>
</dbReference>